<reference evidence="8 9" key="1">
    <citation type="submission" date="2019-08" db="EMBL/GenBank/DDBJ databases">
        <title>Parahaliea maris sp. nov., isolated from the surface seawater.</title>
        <authorList>
            <person name="Liu Y."/>
        </authorList>
    </citation>
    <scope>NUCLEOTIDE SEQUENCE [LARGE SCALE GENOMIC DNA]</scope>
    <source>
        <strain evidence="8 9">HSLHS9</strain>
    </source>
</reference>
<dbReference type="EMBL" id="VRZA01000005">
    <property type="protein sequence ID" value="TXS91935.1"/>
    <property type="molecule type" value="Genomic_DNA"/>
</dbReference>
<accession>A0A5C8ZTX5</accession>
<dbReference type="GO" id="GO:0016020">
    <property type="term" value="C:membrane"/>
    <property type="evidence" value="ECO:0007669"/>
    <property type="project" value="UniProtKB-SubCell"/>
</dbReference>
<evidence type="ECO:0000256" key="3">
    <source>
        <dbReference type="ARBA" id="ARBA00022692"/>
    </source>
</evidence>
<feature type="transmembrane region" description="Helical" evidence="6">
    <location>
        <begin position="105"/>
        <end position="127"/>
    </location>
</feature>
<gene>
    <name evidence="8" type="ORF">FV139_14510</name>
</gene>
<dbReference type="Proteomes" id="UP000321039">
    <property type="component" value="Unassembled WGS sequence"/>
</dbReference>
<dbReference type="PROSITE" id="PS50850">
    <property type="entry name" value="MFS"/>
    <property type="match status" value="1"/>
</dbReference>
<feature type="transmembrane region" description="Helical" evidence="6">
    <location>
        <begin position="47"/>
        <end position="66"/>
    </location>
</feature>
<feature type="transmembrane region" description="Helical" evidence="6">
    <location>
        <begin position="184"/>
        <end position="202"/>
    </location>
</feature>
<evidence type="ECO:0000256" key="5">
    <source>
        <dbReference type="ARBA" id="ARBA00023136"/>
    </source>
</evidence>
<feature type="transmembrane region" description="Helical" evidence="6">
    <location>
        <begin position="285"/>
        <end position="304"/>
    </location>
</feature>
<feature type="transmembrane region" description="Helical" evidence="6">
    <location>
        <begin position="12"/>
        <end position="35"/>
    </location>
</feature>
<dbReference type="GO" id="GO:0022857">
    <property type="term" value="F:transmembrane transporter activity"/>
    <property type="evidence" value="ECO:0007669"/>
    <property type="project" value="InterPro"/>
</dbReference>
<feature type="transmembrane region" description="Helical" evidence="6">
    <location>
        <begin position="78"/>
        <end position="99"/>
    </location>
</feature>
<feature type="transmembrane region" description="Helical" evidence="6">
    <location>
        <begin position="242"/>
        <end position="265"/>
    </location>
</feature>
<comment type="caution">
    <text evidence="8">The sequence shown here is derived from an EMBL/GenBank/DDBJ whole genome shotgun (WGS) entry which is preliminary data.</text>
</comment>
<feature type="transmembrane region" description="Helical" evidence="6">
    <location>
        <begin position="417"/>
        <end position="437"/>
    </location>
</feature>
<keyword evidence="2" id="KW-0813">Transport</keyword>
<dbReference type="AlphaFoldDB" id="A0A5C8ZTX5"/>
<evidence type="ECO:0000313" key="9">
    <source>
        <dbReference type="Proteomes" id="UP000321039"/>
    </source>
</evidence>
<keyword evidence="5 6" id="KW-0472">Membrane</keyword>
<comment type="subcellular location">
    <subcellularLocation>
        <location evidence="1">Membrane</location>
        <topology evidence="1">Multi-pass membrane protein</topology>
    </subcellularLocation>
</comment>
<feature type="transmembrane region" description="Helical" evidence="6">
    <location>
        <begin position="139"/>
        <end position="164"/>
    </location>
</feature>
<proteinExistence type="predicted"/>
<dbReference type="Gene3D" id="1.20.1250.20">
    <property type="entry name" value="MFS general substrate transporter like domains"/>
    <property type="match status" value="1"/>
</dbReference>
<dbReference type="Pfam" id="PF07690">
    <property type="entry name" value="MFS_1"/>
    <property type="match status" value="1"/>
</dbReference>
<evidence type="ECO:0000256" key="2">
    <source>
        <dbReference type="ARBA" id="ARBA00022448"/>
    </source>
</evidence>
<keyword evidence="3 6" id="KW-0812">Transmembrane</keyword>
<evidence type="ECO:0000256" key="1">
    <source>
        <dbReference type="ARBA" id="ARBA00004141"/>
    </source>
</evidence>
<organism evidence="8 9">
    <name type="scientific">Parahaliea maris</name>
    <dbReference type="NCBI Taxonomy" id="2716870"/>
    <lineage>
        <taxon>Bacteria</taxon>
        <taxon>Pseudomonadati</taxon>
        <taxon>Pseudomonadota</taxon>
        <taxon>Gammaproteobacteria</taxon>
        <taxon>Cellvibrionales</taxon>
        <taxon>Halieaceae</taxon>
        <taxon>Parahaliea</taxon>
    </lineage>
</organism>
<dbReference type="PANTHER" id="PTHR23505:SF79">
    <property type="entry name" value="PROTEIN SPINSTER"/>
    <property type="match status" value="1"/>
</dbReference>
<feature type="transmembrane region" description="Helical" evidence="6">
    <location>
        <begin position="380"/>
        <end position="405"/>
    </location>
</feature>
<evidence type="ECO:0000313" key="8">
    <source>
        <dbReference type="EMBL" id="TXS91935.1"/>
    </source>
</evidence>
<name>A0A5C8ZTX5_9GAMM</name>
<feature type="domain" description="Major facilitator superfamily (MFS) profile" evidence="7">
    <location>
        <begin position="13"/>
        <end position="438"/>
    </location>
</feature>
<evidence type="ECO:0000256" key="6">
    <source>
        <dbReference type="SAM" id="Phobius"/>
    </source>
</evidence>
<dbReference type="SUPFAM" id="SSF103473">
    <property type="entry name" value="MFS general substrate transporter"/>
    <property type="match status" value="1"/>
</dbReference>
<dbReference type="RefSeq" id="WP_148069174.1">
    <property type="nucleotide sequence ID" value="NZ_VRZA01000005.1"/>
</dbReference>
<feature type="transmembrane region" description="Helical" evidence="6">
    <location>
        <begin position="316"/>
        <end position="337"/>
    </location>
</feature>
<keyword evidence="9" id="KW-1185">Reference proteome</keyword>
<keyword evidence="4 6" id="KW-1133">Transmembrane helix</keyword>
<evidence type="ECO:0000259" key="7">
    <source>
        <dbReference type="PROSITE" id="PS50850"/>
    </source>
</evidence>
<sequence>MPSTPKPRQANYALLLLLLAYILSFVDRNVMAVLIGPIREEFAISDFQYSLLHGFAFSMFYIVLGLPIARLADRHNRVWIISTGIFLWSLMTCLCGAARSFGSLFLARVGVGVGEAALSPAAFSLLSDLFPKDKLARALAIYSLGITLGGGLAYVLGGAAYAWFAGMGPIHLPLFGAVSAWQMTFIAVGAPGLLLTALLMLLKEPPRGLAAEGAGAAAGSAQNPAGSSIGLGEVVGQFRRHWLAYLGIIGPLSLLAVLGYGTMAWYPEFLIRSFELPRSAAGGQFGTLFLVAGSLGTVAAGWCVQPLIRRGYLDAPVRLIGLIALLWIVPASLGPLAPSATLALLAAGPIVFCLNAYYGVGVAALQFITPNAMRAQASALLLFCTNFFGLALGPSAVAALTDFLFRDEGALNQSLALLPLLVCPAAALLAFASLRAYRAAESAAG</sequence>
<dbReference type="InterPro" id="IPR036259">
    <property type="entry name" value="MFS_trans_sf"/>
</dbReference>
<dbReference type="InterPro" id="IPR044770">
    <property type="entry name" value="MFS_spinster-like"/>
</dbReference>
<evidence type="ECO:0000256" key="4">
    <source>
        <dbReference type="ARBA" id="ARBA00022989"/>
    </source>
</evidence>
<dbReference type="InterPro" id="IPR011701">
    <property type="entry name" value="MFS"/>
</dbReference>
<protein>
    <submittedName>
        <fullName evidence="8">MFS transporter</fullName>
    </submittedName>
</protein>
<dbReference type="PANTHER" id="PTHR23505">
    <property type="entry name" value="SPINSTER"/>
    <property type="match status" value="1"/>
</dbReference>
<feature type="transmembrane region" description="Helical" evidence="6">
    <location>
        <begin position="343"/>
        <end position="368"/>
    </location>
</feature>
<dbReference type="InterPro" id="IPR020846">
    <property type="entry name" value="MFS_dom"/>
</dbReference>